<dbReference type="PANTHER" id="PTHR46773">
    <property type="match status" value="1"/>
</dbReference>
<feature type="chain" id="PRO_5020431206" description="Galactose oxidase" evidence="1">
    <location>
        <begin position="28"/>
        <end position="351"/>
    </location>
</feature>
<evidence type="ECO:0008006" key="4">
    <source>
        <dbReference type="Google" id="ProtNLM"/>
    </source>
</evidence>
<dbReference type="SMART" id="SM00612">
    <property type="entry name" value="Kelch"/>
    <property type="match status" value="4"/>
</dbReference>
<dbReference type="InterPro" id="IPR053256">
    <property type="entry name" value="Kelch_repeat-containing"/>
</dbReference>
<proteinExistence type="predicted"/>
<organism evidence="2 3">
    <name type="scientific">Robertkochia marina</name>
    <dbReference type="NCBI Taxonomy" id="1227945"/>
    <lineage>
        <taxon>Bacteria</taxon>
        <taxon>Pseudomonadati</taxon>
        <taxon>Bacteroidota</taxon>
        <taxon>Flavobacteriia</taxon>
        <taxon>Flavobacteriales</taxon>
        <taxon>Flavobacteriaceae</taxon>
        <taxon>Robertkochia</taxon>
    </lineage>
</organism>
<evidence type="ECO:0000256" key="1">
    <source>
        <dbReference type="SAM" id="SignalP"/>
    </source>
</evidence>
<dbReference type="OrthoDB" id="175993at2"/>
<dbReference type="PANTHER" id="PTHR46773:SF5">
    <property type="entry name" value="OS04G0487100 PROTEIN"/>
    <property type="match status" value="1"/>
</dbReference>
<dbReference type="Proteomes" id="UP000305939">
    <property type="component" value="Unassembled WGS sequence"/>
</dbReference>
<keyword evidence="1" id="KW-0732">Signal</keyword>
<dbReference type="Gene3D" id="2.120.10.80">
    <property type="entry name" value="Kelch-type beta propeller"/>
    <property type="match status" value="2"/>
</dbReference>
<dbReference type="Pfam" id="PF24681">
    <property type="entry name" value="Kelch_KLHDC2_KLHL20_DRC7"/>
    <property type="match status" value="1"/>
</dbReference>
<dbReference type="InterPro" id="IPR006652">
    <property type="entry name" value="Kelch_1"/>
</dbReference>
<name>A0A4S3LYN7_9FLAO</name>
<feature type="signal peptide" evidence="1">
    <location>
        <begin position="1"/>
        <end position="27"/>
    </location>
</feature>
<accession>A0A4S3LYN7</accession>
<sequence length="351" mass="38156">MKGGRLWCGIKKAVVLVAFVACSSDSAKEVEETQDPDPVVSPEPVSFIPVSDCVWSENPPSGISRLESQTAVLNNTLYTFSGFTQGLKIVPYTEILDLDTGLWAMGAPMPIGVTHMGAALVNDRVWIAGGFVGDHPGVATAEVQIYDTNTDTWSKGPALPSPRASGALVYSNGWLHYFGGLMPDRRTDLDEHLVLNMADTTSGWVSKAPLPYGRNHLGGTVLNGDIYAVGGQFGHDGAVDDVAYVHRYLSMEDRWEPLNDLPHDRSHFEPGIFTLNDNIFVAGGRMDDEFADDVLIYDPENDVWDHFCELSSELLAPVSRIHGSKLYVINGGEGGVCCPLNTVMTIDLQLE</sequence>
<dbReference type="RefSeq" id="WP_136336608.1">
    <property type="nucleotide sequence ID" value="NZ_QXMP01000003.1"/>
</dbReference>
<dbReference type="SUPFAM" id="SSF117281">
    <property type="entry name" value="Kelch motif"/>
    <property type="match status" value="1"/>
</dbReference>
<comment type="caution">
    <text evidence="2">The sequence shown here is derived from an EMBL/GenBank/DDBJ whole genome shotgun (WGS) entry which is preliminary data.</text>
</comment>
<dbReference type="InterPro" id="IPR015915">
    <property type="entry name" value="Kelch-typ_b-propeller"/>
</dbReference>
<dbReference type="EMBL" id="SSMC01000003">
    <property type="protein sequence ID" value="THD66536.1"/>
    <property type="molecule type" value="Genomic_DNA"/>
</dbReference>
<dbReference type="AlphaFoldDB" id="A0A4S3LYN7"/>
<reference evidence="2 3" key="1">
    <citation type="submission" date="2019-04" db="EMBL/GenBank/DDBJ databases">
        <title>Draft genome sequence of Robertkochia marina CC-AMO-30D.</title>
        <authorList>
            <person name="Hameed A."/>
            <person name="Lin S.-Y."/>
            <person name="Shahina M."/>
            <person name="Lai W.-A."/>
            <person name="Young C.-C."/>
        </authorList>
    </citation>
    <scope>NUCLEOTIDE SEQUENCE [LARGE SCALE GENOMIC DNA]</scope>
    <source>
        <strain evidence="2 3">CC-AMO-30D</strain>
    </source>
</reference>
<evidence type="ECO:0000313" key="3">
    <source>
        <dbReference type="Proteomes" id="UP000305939"/>
    </source>
</evidence>
<evidence type="ECO:0000313" key="2">
    <source>
        <dbReference type="EMBL" id="THD66536.1"/>
    </source>
</evidence>
<keyword evidence="3" id="KW-1185">Reference proteome</keyword>
<gene>
    <name evidence="2" type="ORF">E7Z59_12130</name>
</gene>
<protein>
    <recommendedName>
        <fullName evidence="4">Galactose oxidase</fullName>
    </recommendedName>
</protein>
<dbReference type="Pfam" id="PF01344">
    <property type="entry name" value="Kelch_1"/>
    <property type="match status" value="1"/>
</dbReference>